<evidence type="ECO:0000313" key="2">
    <source>
        <dbReference type="EMBL" id="CAI9946497.1"/>
    </source>
</evidence>
<keyword evidence="4" id="KW-1185">Reference proteome</keyword>
<keyword evidence="1" id="KW-0812">Transmembrane</keyword>
<dbReference type="EMBL" id="CAXDID020000089">
    <property type="protein sequence ID" value="CAL6021756.1"/>
    <property type="molecule type" value="Genomic_DNA"/>
</dbReference>
<reference evidence="3 4" key="2">
    <citation type="submission" date="2024-07" db="EMBL/GenBank/DDBJ databases">
        <authorList>
            <person name="Akdeniz Z."/>
        </authorList>
    </citation>
    <scope>NUCLEOTIDE SEQUENCE [LARGE SCALE GENOMIC DNA]</scope>
</reference>
<sequence>MFIVINITNNNNICVNSCPGSNPYIENSICVSRCASGAYSDFKCLQFCEDHYIVNTTNLDSKQCYTFCPASHNFLDGKQCVQSCKFFEDSIIPNFFTCVSSCDLYELVGSNQHCLKQCGKNQTNKNKQCVQKSSNKTVVGIAVPLVLLLVFGAVFAFIFMKKKKKTATKENNTLRQNGLQTSIIP</sequence>
<accession>A0AA86UD61</accession>
<organism evidence="2">
    <name type="scientific">Hexamita inflata</name>
    <dbReference type="NCBI Taxonomy" id="28002"/>
    <lineage>
        <taxon>Eukaryota</taxon>
        <taxon>Metamonada</taxon>
        <taxon>Diplomonadida</taxon>
        <taxon>Hexamitidae</taxon>
        <taxon>Hexamitinae</taxon>
        <taxon>Hexamita</taxon>
    </lineage>
</organism>
<name>A0AA86UD61_9EUKA</name>
<evidence type="ECO:0000256" key="1">
    <source>
        <dbReference type="SAM" id="Phobius"/>
    </source>
</evidence>
<evidence type="ECO:0000313" key="4">
    <source>
        <dbReference type="Proteomes" id="UP001642409"/>
    </source>
</evidence>
<reference evidence="2" key="1">
    <citation type="submission" date="2023-06" db="EMBL/GenBank/DDBJ databases">
        <authorList>
            <person name="Kurt Z."/>
        </authorList>
    </citation>
    <scope>NUCLEOTIDE SEQUENCE</scope>
</reference>
<dbReference type="EMBL" id="CATOUU010000762">
    <property type="protein sequence ID" value="CAI9946497.1"/>
    <property type="molecule type" value="Genomic_DNA"/>
</dbReference>
<keyword evidence="1" id="KW-0472">Membrane</keyword>
<dbReference type="Proteomes" id="UP001642409">
    <property type="component" value="Unassembled WGS sequence"/>
</dbReference>
<feature type="transmembrane region" description="Helical" evidence="1">
    <location>
        <begin position="138"/>
        <end position="159"/>
    </location>
</feature>
<proteinExistence type="predicted"/>
<keyword evidence="1" id="KW-1133">Transmembrane helix</keyword>
<protein>
    <submittedName>
        <fullName evidence="3">Hypothetical_protein</fullName>
    </submittedName>
</protein>
<evidence type="ECO:0000313" key="3">
    <source>
        <dbReference type="EMBL" id="CAL6021756.1"/>
    </source>
</evidence>
<gene>
    <name evidence="3" type="ORF">HINF_LOCUS28323</name>
    <name evidence="2" type="ORF">HINF_LOCUS34142</name>
</gene>
<dbReference type="AlphaFoldDB" id="A0AA86UD61"/>
<comment type="caution">
    <text evidence="2">The sequence shown here is derived from an EMBL/GenBank/DDBJ whole genome shotgun (WGS) entry which is preliminary data.</text>
</comment>